<dbReference type="InterPro" id="IPR008333">
    <property type="entry name" value="Cbr1-like_FAD-bd_dom"/>
</dbReference>
<dbReference type="Pfam" id="PF00111">
    <property type="entry name" value="Fer2"/>
    <property type="match status" value="1"/>
</dbReference>
<dbReference type="AlphaFoldDB" id="A0A6N9NI40"/>
<accession>A0A6N9NI40</accession>
<dbReference type="PANTHER" id="PTHR47354">
    <property type="entry name" value="NADH OXIDOREDUCTASE HCR"/>
    <property type="match status" value="1"/>
</dbReference>
<dbReference type="GO" id="GO:0016491">
    <property type="term" value="F:oxidoreductase activity"/>
    <property type="evidence" value="ECO:0007669"/>
    <property type="project" value="UniProtKB-KW"/>
</dbReference>
<dbReference type="InterPro" id="IPR036010">
    <property type="entry name" value="2Fe-2S_ferredoxin-like_sf"/>
</dbReference>
<dbReference type="InterPro" id="IPR039261">
    <property type="entry name" value="FNR_nucleotide-bd"/>
</dbReference>
<dbReference type="GO" id="GO:0051537">
    <property type="term" value="F:2 iron, 2 sulfur cluster binding"/>
    <property type="evidence" value="ECO:0007669"/>
    <property type="project" value="UniProtKB-KW"/>
</dbReference>
<evidence type="ECO:0000256" key="1">
    <source>
        <dbReference type="ARBA" id="ARBA00001974"/>
    </source>
</evidence>
<dbReference type="SUPFAM" id="SSF52343">
    <property type="entry name" value="Ferredoxin reductase-like, C-terminal NADP-linked domain"/>
    <property type="match status" value="1"/>
</dbReference>
<dbReference type="Gene3D" id="3.10.20.30">
    <property type="match status" value="1"/>
</dbReference>
<comment type="caution">
    <text evidence="11">The sequence shown here is derived from an EMBL/GenBank/DDBJ whole genome shotgun (WGS) entry which is preliminary data.</text>
</comment>
<dbReference type="InterPro" id="IPR017938">
    <property type="entry name" value="Riboflavin_synthase-like_b-brl"/>
</dbReference>
<dbReference type="SUPFAM" id="SSF63380">
    <property type="entry name" value="Riboflavin synthase domain-like"/>
    <property type="match status" value="1"/>
</dbReference>
<evidence type="ECO:0000256" key="8">
    <source>
        <dbReference type="ARBA" id="ARBA00023014"/>
    </source>
</evidence>
<dbReference type="InterPro" id="IPR012675">
    <property type="entry name" value="Beta-grasp_dom_sf"/>
</dbReference>
<keyword evidence="3" id="KW-0001">2Fe-2S</keyword>
<dbReference type="Proteomes" id="UP000470771">
    <property type="component" value="Unassembled WGS sequence"/>
</dbReference>
<gene>
    <name evidence="11" type="ORF">GQN54_09490</name>
</gene>
<keyword evidence="5" id="KW-0274">FAD</keyword>
<dbReference type="EMBL" id="WWNE01000007">
    <property type="protein sequence ID" value="NBG66348.1"/>
    <property type="molecule type" value="Genomic_DNA"/>
</dbReference>
<dbReference type="PROSITE" id="PS00197">
    <property type="entry name" value="2FE2S_FER_1"/>
    <property type="match status" value="1"/>
</dbReference>
<dbReference type="Pfam" id="PF00970">
    <property type="entry name" value="FAD_binding_6"/>
    <property type="match status" value="1"/>
</dbReference>
<dbReference type="InterPro" id="IPR006058">
    <property type="entry name" value="2Fe2S_fd_BS"/>
</dbReference>
<dbReference type="Gene3D" id="3.40.50.80">
    <property type="entry name" value="Nucleotide-binding domain of ferredoxin-NADP reductase (FNR) module"/>
    <property type="match status" value="1"/>
</dbReference>
<keyword evidence="6" id="KW-0560">Oxidoreductase</keyword>
<dbReference type="CDD" id="cd00207">
    <property type="entry name" value="fer2"/>
    <property type="match status" value="1"/>
</dbReference>
<name>A0A6N9NI40_9FLAO</name>
<dbReference type="PROSITE" id="PS51085">
    <property type="entry name" value="2FE2S_FER_2"/>
    <property type="match status" value="1"/>
</dbReference>
<evidence type="ECO:0000313" key="11">
    <source>
        <dbReference type="EMBL" id="NBG66348.1"/>
    </source>
</evidence>
<dbReference type="InterPro" id="IPR017927">
    <property type="entry name" value="FAD-bd_FR_type"/>
</dbReference>
<evidence type="ECO:0000256" key="4">
    <source>
        <dbReference type="ARBA" id="ARBA00022723"/>
    </source>
</evidence>
<dbReference type="PROSITE" id="PS51384">
    <property type="entry name" value="FAD_FR"/>
    <property type="match status" value="1"/>
</dbReference>
<organism evidence="11 12">
    <name type="scientific">Acidiluteibacter ferrifornacis</name>
    <dbReference type="NCBI Taxonomy" id="2692424"/>
    <lineage>
        <taxon>Bacteria</taxon>
        <taxon>Pseudomonadati</taxon>
        <taxon>Bacteroidota</taxon>
        <taxon>Flavobacteriia</taxon>
        <taxon>Flavobacteriales</taxon>
        <taxon>Cryomorphaceae</taxon>
        <taxon>Acidiluteibacter</taxon>
    </lineage>
</organism>
<evidence type="ECO:0000256" key="3">
    <source>
        <dbReference type="ARBA" id="ARBA00022714"/>
    </source>
</evidence>
<keyword evidence="7" id="KW-0408">Iron</keyword>
<dbReference type="CDD" id="cd06214">
    <property type="entry name" value="PA_degradation_oxidoreductase_like"/>
    <property type="match status" value="1"/>
</dbReference>
<dbReference type="PRINTS" id="PR00406">
    <property type="entry name" value="CYTB5RDTASE"/>
</dbReference>
<dbReference type="SUPFAM" id="SSF54292">
    <property type="entry name" value="2Fe-2S ferredoxin-like"/>
    <property type="match status" value="1"/>
</dbReference>
<dbReference type="InterPro" id="IPR001433">
    <property type="entry name" value="OxRdtase_FAD/NAD-bd"/>
</dbReference>
<evidence type="ECO:0000259" key="10">
    <source>
        <dbReference type="PROSITE" id="PS51384"/>
    </source>
</evidence>
<keyword evidence="2" id="KW-0285">Flavoprotein</keyword>
<evidence type="ECO:0000259" key="9">
    <source>
        <dbReference type="PROSITE" id="PS51085"/>
    </source>
</evidence>
<proteinExistence type="predicted"/>
<dbReference type="InterPro" id="IPR050415">
    <property type="entry name" value="MRET"/>
</dbReference>
<feature type="domain" description="2Fe-2S ferredoxin-type" evidence="9">
    <location>
        <begin position="264"/>
        <end position="354"/>
    </location>
</feature>
<evidence type="ECO:0000313" key="12">
    <source>
        <dbReference type="Proteomes" id="UP000470771"/>
    </source>
</evidence>
<dbReference type="PANTHER" id="PTHR47354:SF8">
    <property type="entry name" value="1,2-PHENYLACETYL-COA EPOXIDASE, SUBUNIT E"/>
    <property type="match status" value="1"/>
</dbReference>
<evidence type="ECO:0000256" key="7">
    <source>
        <dbReference type="ARBA" id="ARBA00023004"/>
    </source>
</evidence>
<dbReference type="GO" id="GO:0046872">
    <property type="term" value="F:metal ion binding"/>
    <property type="evidence" value="ECO:0007669"/>
    <property type="project" value="UniProtKB-KW"/>
</dbReference>
<dbReference type="GO" id="GO:0050660">
    <property type="term" value="F:flavin adenine dinucleotide binding"/>
    <property type="evidence" value="ECO:0007669"/>
    <property type="project" value="TreeGrafter"/>
</dbReference>
<reference evidence="11 12" key="1">
    <citation type="submission" date="2019-12" db="EMBL/GenBank/DDBJ databases">
        <authorList>
            <person name="Zhao J."/>
        </authorList>
    </citation>
    <scope>NUCLEOTIDE SEQUENCE [LARGE SCALE GENOMIC DNA]</scope>
    <source>
        <strain evidence="11 12">S-15</strain>
    </source>
</reference>
<protein>
    <submittedName>
        <fullName evidence="11">2Fe-2S iron-sulfur cluster binding domain-containing protein</fullName>
    </submittedName>
</protein>
<keyword evidence="8" id="KW-0411">Iron-sulfur</keyword>
<evidence type="ECO:0000256" key="2">
    <source>
        <dbReference type="ARBA" id="ARBA00022630"/>
    </source>
</evidence>
<evidence type="ECO:0000256" key="5">
    <source>
        <dbReference type="ARBA" id="ARBA00022827"/>
    </source>
</evidence>
<comment type="cofactor">
    <cofactor evidence="1">
        <name>FAD</name>
        <dbReference type="ChEBI" id="CHEBI:57692"/>
    </cofactor>
</comment>
<feature type="domain" description="FAD-binding FR-type" evidence="10">
    <location>
        <begin position="3"/>
        <end position="108"/>
    </location>
</feature>
<dbReference type="Pfam" id="PF00175">
    <property type="entry name" value="NAD_binding_1"/>
    <property type="match status" value="1"/>
</dbReference>
<dbReference type="Gene3D" id="2.40.30.10">
    <property type="entry name" value="Translation factors"/>
    <property type="match status" value="1"/>
</dbReference>
<keyword evidence="12" id="KW-1185">Reference proteome</keyword>
<sequence>MSKHFRQLAVKEVIKETKDAVSIVFEIPSDQKQDFKYKAGQYLTIKADIKGESVRRSYSLSSSPSIDSFLKVTSKKVENGKMSHYLYDHVNVGDILEVMLPDGNFVLETDAIKSKRYILFAAGSGITPIISILKTALEEEPRSTVHLIYGNRKIEDIIFYDELQRLSANYSDRLTVQYIISQGAIDGGKNNTRITPEIVSAIVAEEQQQSTEKVYFICGPEGMIQVTNEALKNAGVDSKTIHIEHFTNSAVDEGKETVYEGDVNEVIAILDGEEHKLILQKGETILEAADRQGIDPPYSCQSGVCTTCKALVTRGEVEMGESFGLDDEEIAEGFVLTCCSRPKTAGVIVNYDDI</sequence>
<evidence type="ECO:0000256" key="6">
    <source>
        <dbReference type="ARBA" id="ARBA00023002"/>
    </source>
</evidence>
<keyword evidence="4" id="KW-0479">Metal-binding</keyword>
<dbReference type="PRINTS" id="PR00371">
    <property type="entry name" value="FPNCR"/>
</dbReference>
<dbReference type="InterPro" id="IPR001041">
    <property type="entry name" value="2Fe-2S_ferredoxin-type"/>
</dbReference>
<dbReference type="InterPro" id="IPR001709">
    <property type="entry name" value="Flavoprot_Pyr_Nucl_cyt_Rdtase"/>
</dbReference>
<dbReference type="RefSeq" id="WP_160633300.1">
    <property type="nucleotide sequence ID" value="NZ_WWNE01000007.1"/>
</dbReference>